<dbReference type="InterPro" id="IPR051093">
    <property type="entry name" value="Neuroligin/BSAL"/>
</dbReference>
<dbReference type="AlphaFoldDB" id="A0AAN9YBL6"/>
<gene>
    <name evidence="6" type="ORF">V9T40_007200</name>
</gene>
<keyword evidence="2" id="KW-0325">Glycoprotein</keyword>
<feature type="domain" description="Carboxylesterase type B" evidence="5">
    <location>
        <begin position="85"/>
        <end position="661"/>
    </location>
</feature>
<feature type="compositionally biased region" description="Polar residues" evidence="3">
    <location>
        <begin position="785"/>
        <end position="795"/>
    </location>
</feature>
<dbReference type="PANTHER" id="PTHR43903">
    <property type="entry name" value="NEUROLIGIN"/>
    <property type="match status" value="1"/>
</dbReference>
<feature type="compositionally biased region" description="Gly residues" evidence="3">
    <location>
        <begin position="763"/>
        <end position="778"/>
    </location>
</feature>
<name>A0AAN9YBL6_9HEMI</name>
<evidence type="ECO:0000256" key="4">
    <source>
        <dbReference type="SAM" id="SignalP"/>
    </source>
</evidence>
<feature type="signal peptide" evidence="4">
    <location>
        <begin position="1"/>
        <end position="18"/>
    </location>
</feature>
<dbReference type="Gene3D" id="3.40.50.1820">
    <property type="entry name" value="alpha/beta hydrolase"/>
    <property type="match status" value="1"/>
</dbReference>
<feature type="region of interest" description="Disordered" evidence="3">
    <location>
        <begin position="750"/>
        <end position="805"/>
    </location>
</feature>
<dbReference type="InterPro" id="IPR002018">
    <property type="entry name" value="CarbesteraseB"/>
</dbReference>
<sequence length="805" mass="86211">MRAIVALVLFALVVAANGNHRVKRIVGGEKAAIPKALDFAPGVKAALTAESSKPASPKSTTAQTPQNKIHNDVTVAIYEEEVTAKIEGVKEADGSVTFKGIRYAEPPTERNRFQRPILHHPKDNVKAHNYGSPCVQPSPDGSGTVGSEDCLFLNVHTPALNHKITFCKPTPHLSSLVSGIVRLICDLYIVSQLSHKVYVKNASGAPVFFWIHGGGFTSGSGNQYAATELVKKNIVVVTFNYRLGSLGFLGSRDQQMAGNSGLFDVRAAFDWTQRYIAYFGGDRRRIFVAGQGNGASMAMLLAQSDFTLEYLKGVFAMSGAGISSNAVDYKPGNTSSFIANSTKCSNLPPLQTLRCIQKSSISSLFNVDKSLQNERIGSGGFVNAVSKLLSAGPRIEGKNDGRFLPYFLHDNPLNALKANKTSKVPLLIGTAKSETGKALTGKFKSDVLNRIKTIPNFIDKVLPKSLLENNVGVFVGKLANQLMSFLFGNDKYLGFFSIVSKAASDMEKVVEATTDALFNLPASTTSQLWKTAGGESYFYSFEHVSSSSPKRHFLEGFTMFSGAPVPTESTGSSHGDDLLYLFELQTLEGKPVPEAALKDSKDLKVKKLFVDVVAEFVKTGKPKIAELKENWPPFNPDQSYVVISEKPRVEKKFRYCQVALWGGFMDNLQNPICKLPGIKDIVNIIPKNLLGASILNPTDLPIVFEDIAEKLKLPVGLPKLPTDGILGGGDKPKLPTDVLLGGGDKKGPIGQGILPIGDNQSGGNQGSGGLLSGGGLFGPGNNSGKSKQSPSTTRGPSLGLGSLIG</sequence>
<feature type="compositionally biased region" description="Low complexity" evidence="3">
    <location>
        <begin position="751"/>
        <end position="762"/>
    </location>
</feature>
<evidence type="ECO:0000313" key="6">
    <source>
        <dbReference type="EMBL" id="KAK7605342.1"/>
    </source>
</evidence>
<dbReference type="SUPFAM" id="SSF53474">
    <property type="entry name" value="alpha/beta-Hydrolases"/>
    <property type="match status" value="1"/>
</dbReference>
<comment type="similarity">
    <text evidence="1">Belongs to the type-B carboxylesterase/lipase family.</text>
</comment>
<keyword evidence="4" id="KW-0732">Signal</keyword>
<dbReference type="EMBL" id="JBBCAQ010000002">
    <property type="protein sequence ID" value="KAK7605342.1"/>
    <property type="molecule type" value="Genomic_DNA"/>
</dbReference>
<evidence type="ECO:0000259" key="5">
    <source>
        <dbReference type="Pfam" id="PF00135"/>
    </source>
</evidence>
<dbReference type="Proteomes" id="UP001367676">
    <property type="component" value="Unassembled WGS sequence"/>
</dbReference>
<keyword evidence="7" id="KW-1185">Reference proteome</keyword>
<evidence type="ECO:0000256" key="2">
    <source>
        <dbReference type="ARBA" id="ARBA00023180"/>
    </source>
</evidence>
<evidence type="ECO:0000256" key="1">
    <source>
        <dbReference type="ARBA" id="ARBA00005964"/>
    </source>
</evidence>
<feature type="region of interest" description="Disordered" evidence="3">
    <location>
        <begin position="48"/>
        <end position="67"/>
    </location>
</feature>
<proteinExistence type="inferred from homology"/>
<reference evidence="6 7" key="1">
    <citation type="submission" date="2024-03" db="EMBL/GenBank/DDBJ databases">
        <title>Adaptation during the transition from Ophiocordyceps entomopathogen to insect associate is accompanied by gene loss and intensified selection.</title>
        <authorList>
            <person name="Ward C.M."/>
            <person name="Onetto C.A."/>
            <person name="Borneman A.R."/>
        </authorList>
    </citation>
    <scope>NUCLEOTIDE SEQUENCE [LARGE SCALE GENOMIC DNA]</scope>
    <source>
        <strain evidence="6">AWRI1</strain>
        <tissue evidence="6">Single Adult Female</tissue>
    </source>
</reference>
<comment type="caution">
    <text evidence="6">The sequence shown here is derived from an EMBL/GenBank/DDBJ whole genome shotgun (WGS) entry which is preliminary data.</text>
</comment>
<feature type="chain" id="PRO_5042811335" description="Carboxylesterase type B domain-containing protein" evidence="4">
    <location>
        <begin position="19"/>
        <end position="805"/>
    </location>
</feature>
<accession>A0AAN9YBL6</accession>
<evidence type="ECO:0000313" key="7">
    <source>
        <dbReference type="Proteomes" id="UP001367676"/>
    </source>
</evidence>
<feature type="compositionally biased region" description="Polar residues" evidence="3">
    <location>
        <begin position="49"/>
        <end position="67"/>
    </location>
</feature>
<organism evidence="6 7">
    <name type="scientific">Parthenolecanium corni</name>
    <dbReference type="NCBI Taxonomy" id="536013"/>
    <lineage>
        <taxon>Eukaryota</taxon>
        <taxon>Metazoa</taxon>
        <taxon>Ecdysozoa</taxon>
        <taxon>Arthropoda</taxon>
        <taxon>Hexapoda</taxon>
        <taxon>Insecta</taxon>
        <taxon>Pterygota</taxon>
        <taxon>Neoptera</taxon>
        <taxon>Paraneoptera</taxon>
        <taxon>Hemiptera</taxon>
        <taxon>Sternorrhyncha</taxon>
        <taxon>Coccoidea</taxon>
        <taxon>Coccidae</taxon>
        <taxon>Parthenolecanium</taxon>
    </lineage>
</organism>
<evidence type="ECO:0000256" key="3">
    <source>
        <dbReference type="SAM" id="MobiDB-lite"/>
    </source>
</evidence>
<protein>
    <recommendedName>
        <fullName evidence="5">Carboxylesterase type B domain-containing protein</fullName>
    </recommendedName>
</protein>
<dbReference type="Pfam" id="PF00135">
    <property type="entry name" value="COesterase"/>
    <property type="match status" value="1"/>
</dbReference>
<dbReference type="InterPro" id="IPR029058">
    <property type="entry name" value="AB_hydrolase_fold"/>
</dbReference>